<accession>A0A552IVT7</accession>
<evidence type="ECO:0000313" key="1">
    <source>
        <dbReference type="EMBL" id="TRU87504.1"/>
    </source>
</evidence>
<dbReference type="Proteomes" id="UP000319191">
    <property type="component" value="Unassembled WGS sequence"/>
</dbReference>
<gene>
    <name evidence="1" type="ORF">EWV54_12385</name>
</gene>
<evidence type="ECO:0000313" key="2">
    <source>
        <dbReference type="Proteomes" id="UP000319191"/>
    </source>
</evidence>
<comment type="caution">
    <text evidence="1">The sequence shown here is derived from an EMBL/GenBank/DDBJ whole genome shotgun (WGS) entry which is preliminary data.</text>
</comment>
<dbReference type="InterPro" id="IPR013783">
    <property type="entry name" value="Ig-like_fold"/>
</dbReference>
<sequence length="338" mass="37264">MTSLQIISPINDARFERLKPVTFTGKVDSEIVTVELKADDKYPLGSGQVKTDGSWSITYSGFTNPGKRKITAIGFDQGNQKKAETSIYINVVYATDGLDKIIEVAANSQIARYHWLDRGVAPKGYIKGMAVVYAKVYCKLKASDPFAKEMAKANTGNSDKDALAHYAQKFGDLGMNNSVAGVDTLRHLFVLLIGLGMRESSGKHCEGRDRSASNTTAETAEAGLFQTSYNARHAHTLLPQLFEQYLANSSGFIEIFEKGVTCPPQDWENYGEGKGKEFQRLSKTCPAFAAEFAAIGLRNLRKHWGPINHLEAEIRPEADALLQEVQKIVDQLNLCSLF</sequence>
<reference evidence="1 2" key="1">
    <citation type="submission" date="2019-01" db="EMBL/GenBank/DDBJ databases">
        <title>Coherence of Microcystis species and biogeography revealed through population genomics.</title>
        <authorList>
            <person name="Perez-Carrascal O.M."/>
            <person name="Terrat Y."/>
            <person name="Giani A."/>
            <person name="Fortin N."/>
            <person name="Tromas N."/>
            <person name="Shapiro B.J."/>
        </authorList>
    </citation>
    <scope>NUCLEOTIDE SEQUENCE [LARGE SCALE GENOMIC DNA]</scope>
    <source>
        <strain evidence="1">Mn_MB_F_20050700_S1D</strain>
    </source>
</reference>
<dbReference type="EMBL" id="SFAV01000162">
    <property type="protein sequence ID" value="TRU87504.1"/>
    <property type="molecule type" value="Genomic_DNA"/>
</dbReference>
<organism evidence="1 2">
    <name type="scientific">Microcystis novacekii Mn_MB_F_20050700_S1D</name>
    <dbReference type="NCBI Taxonomy" id="2486266"/>
    <lineage>
        <taxon>Bacteria</taxon>
        <taxon>Bacillati</taxon>
        <taxon>Cyanobacteriota</taxon>
        <taxon>Cyanophyceae</taxon>
        <taxon>Oscillatoriophycideae</taxon>
        <taxon>Chroococcales</taxon>
        <taxon>Microcystaceae</taxon>
        <taxon>Microcystis</taxon>
    </lineage>
</organism>
<protein>
    <submittedName>
        <fullName evidence="1">Ig-like domain repeat protein</fullName>
    </submittedName>
</protein>
<dbReference type="AlphaFoldDB" id="A0A552IVT7"/>
<proteinExistence type="predicted"/>
<dbReference type="Gene3D" id="2.60.40.10">
    <property type="entry name" value="Immunoglobulins"/>
    <property type="match status" value="1"/>
</dbReference>
<name>A0A552IVT7_9CHRO</name>